<protein>
    <recommendedName>
        <fullName evidence="4">ABM domain-containing protein</fullName>
    </recommendedName>
</protein>
<reference evidence="2 3" key="1">
    <citation type="submission" date="2016-12" db="EMBL/GenBank/DDBJ databases">
        <title>The genomes of Aspergillus section Nigri reveals drivers in fungal speciation.</title>
        <authorList>
            <consortium name="DOE Joint Genome Institute"/>
            <person name="Vesth T.C."/>
            <person name="Nybo J."/>
            <person name="Theobald S."/>
            <person name="Brandl J."/>
            <person name="Frisvad J.C."/>
            <person name="Nielsen K.F."/>
            <person name="Lyhne E.K."/>
            <person name="Kogle M.E."/>
            <person name="Kuo A."/>
            <person name="Riley R."/>
            <person name="Clum A."/>
            <person name="Nolan M."/>
            <person name="Lipzen A."/>
            <person name="Salamov A."/>
            <person name="Henrissat B."/>
            <person name="Wiebenga A."/>
            <person name="De Vries R.P."/>
            <person name="Grigoriev I.V."/>
            <person name="Mortensen U.H."/>
            <person name="Andersen M.R."/>
            <person name="Baker S.E."/>
        </authorList>
    </citation>
    <scope>NUCLEOTIDE SEQUENCE [LARGE SCALE GENOMIC DNA]</scope>
    <source>
        <strain evidence="2 3">CBS 115572</strain>
    </source>
</reference>
<dbReference type="AlphaFoldDB" id="A0A317W0N4"/>
<organism evidence="2 3">
    <name type="scientific">Aspergillus sclerotioniger CBS 115572</name>
    <dbReference type="NCBI Taxonomy" id="1450535"/>
    <lineage>
        <taxon>Eukaryota</taxon>
        <taxon>Fungi</taxon>
        <taxon>Dikarya</taxon>
        <taxon>Ascomycota</taxon>
        <taxon>Pezizomycotina</taxon>
        <taxon>Eurotiomycetes</taxon>
        <taxon>Eurotiomycetidae</taxon>
        <taxon>Eurotiales</taxon>
        <taxon>Aspergillaceae</taxon>
        <taxon>Aspergillus</taxon>
        <taxon>Aspergillus subgen. Circumdati</taxon>
    </lineage>
</organism>
<sequence length="204" mass="23107">MLFQLTLLHLPTSLPSASPTLQSHFSKFTSNPTQPTYIYTQIEDPTYIYLLQQSTPEQQNTKEFTHPEGVALEWTLRIEINDATQTDYAEAPLPLNAPVMAIGRYFVATGKKAGYQETFDATRGHLERFTAPLPLAGGWRIDQCSRGEEEGEGKEEYVLFSGWDAVERHFAFAETEGFKEFVKIKSFLEGAEIKHALRWEGVGR</sequence>
<evidence type="ECO:0000313" key="2">
    <source>
        <dbReference type="EMBL" id="PWY79459.1"/>
    </source>
</evidence>
<dbReference type="PANTHER" id="PTHR42052">
    <property type="entry name" value="ABM DOMAIN-CONTAINING PROTEIN"/>
    <property type="match status" value="1"/>
</dbReference>
<comment type="caution">
    <text evidence="2">The sequence shown here is derived from an EMBL/GenBank/DDBJ whole genome shotgun (WGS) entry which is preliminary data.</text>
</comment>
<evidence type="ECO:0008006" key="4">
    <source>
        <dbReference type="Google" id="ProtNLM"/>
    </source>
</evidence>
<dbReference type="RefSeq" id="XP_025465031.1">
    <property type="nucleotide sequence ID" value="XM_025615164.1"/>
</dbReference>
<dbReference type="PANTHER" id="PTHR42052:SF1">
    <property type="entry name" value="ABM DOMAIN-CONTAINING PROTEIN"/>
    <property type="match status" value="1"/>
</dbReference>
<dbReference type="OrthoDB" id="3542212at2759"/>
<keyword evidence="3" id="KW-1185">Reference proteome</keyword>
<name>A0A317W0N4_9EURO</name>
<evidence type="ECO:0000256" key="1">
    <source>
        <dbReference type="SAM" id="SignalP"/>
    </source>
</evidence>
<dbReference type="EMBL" id="MSFK01000023">
    <property type="protein sequence ID" value="PWY79459.1"/>
    <property type="molecule type" value="Genomic_DNA"/>
</dbReference>
<keyword evidence="1" id="KW-0732">Signal</keyword>
<feature type="chain" id="PRO_5016237168" description="ABM domain-containing protein" evidence="1">
    <location>
        <begin position="18"/>
        <end position="204"/>
    </location>
</feature>
<dbReference type="GeneID" id="37117307"/>
<proteinExistence type="predicted"/>
<dbReference type="Gene3D" id="3.30.70.100">
    <property type="match status" value="1"/>
</dbReference>
<gene>
    <name evidence="2" type="ORF">BO94DRAFT_577135</name>
</gene>
<feature type="signal peptide" evidence="1">
    <location>
        <begin position="1"/>
        <end position="17"/>
    </location>
</feature>
<dbReference type="Proteomes" id="UP000246702">
    <property type="component" value="Unassembled WGS sequence"/>
</dbReference>
<accession>A0A317W0N4</accession>
<evidence type="ECO:0000313" key="3">
    <source>
        <dbReference type="Proteomes" id="UP000246702"/>
    </source>
</evidence>